<keyword evidence="1" id="KW-0489">Methyltransferase</keyword>
<name>A0ACC1Y2J8_MELAZ</name>
<proteinExistence type="predicted"/>
<evidence type="ECO:0000313" key="1">
    <source>
        <dbReference type="EMBL" id="KAJ4717658.1"/>
    </source>
</evidence>
<organism evidence="1 2">
    <name type="scientific">Melia azedarach</name>
    <name type="common">Chinaberry tree</name>
    <dbReference type="NCBI Taxonomy" id="155640"/>
    <lineage>
        <taxon>Eukaryota</taxon>
        <taxon>Viridiplantae</taxon>
        <taxon>Streptophyta</taxon>
        <taxon>Embryophyta</taxon>
        <taxon>Tracheophyta</taxon>
        <taxon>Spermatophyta</taxon>
        <taxon>Magnoliopsida</taxon>
        <taxon>eudicotyledons</taxon>
        <taxon>Gunneridae</taxon>
        <taxon>Pentapetalae</taxon>
        <taxon>rosids</taxon>
        <taxon>malvids</taxon>
        <taxon>Sapindales</taxon>
        <taxon>Meliaceae</taxon>
        <taxon>Melia</taxon>
    </lineage>
</organism>
<evidence type="ECO:0000313" key="2">
    <source>
        <dbReference type="Proteomes" id="UP001164539"/>
    </source>
</evidence>
<keyword evidence="2" id="KW-1185">Reference proteome</keyword>
<keyword evidence="1" id="KW-0808">Transferase</keyword>
<dbReference type="EMBL" id="CM051399">
    <property type="protein sequence ID" value="KAJ4717658.1"/>
    <property type="molecule type" value="Genomic_DNA"/>
</dbReference>
<dbReference type="Proteomes" id="UP001164539">
    <property type="component" value="Chromosome 6"/>
</dbReference>
<reference evidence="1 2" key="1">
    <citation type="journal article" date="2023" name="Science">
        <title>Complex scaffold remodeling in plant triterpene biosynthesis.</title>
        <authorList>
            <person name="De La Pena R."/>
            <person name="Hodgson H."/>
            <person name="Liu J.C."/>
            <person name="Stephenson M.J."/>
            <person name="Martin A.C."/>
            <person name="Owen C."/>
            <person name="Harkess A."/>
            <person name="Leebens-Mack J."/>
            <person name="Jimenez L.E."/>
            <person name="Osbourn A."/>
            <person name="Sattely E.S."/>
        </authorList>
    </citation>
    <scope>NUCLEOTIDE SEQUENCE [LARGE SCALE GENOMIC DNA]</scope>
    <source>
        <strain evidence="2">cv. JPN11</strain>
        <tissue evidence="1">Leaf</tissue>
    </source>
</reference>
<sequence>MGSEADQDFVKKRVHNKLKLKMLLLVILTNLLTIYIFTGPSFSLKLNGHTNQVALPLWNSTALLNELNSTKIELAASHAIVVELQQQLKSTNLLVQALLIELTREHEHSTEKVKSILPGVISRLTDDLTIGLPDEVKLAIGPHKLPLGYSPRMGSDEVIAPVGGGCFKFQDELMKYMTYEIGGECPVDDVFAQRLMLKGCEPLPRRRCKPKSPANYADPTRFPESLWARPADTSIVWEPYTCKSYQCLIDRKKAPGYFDCKNCFDLQGRERSRWLFDSGKLDYGIDQVLRTKPPGTIRIGLDIGGGSGTFAARMRERNVTIITTSMNLDGPFNSFIAARGLIPMHVTVSQRLPFFENTLDIVHSMHVLSNWIPDAMLEFTLYDIYRVLRPGGLFWLDRFFCFRSQLNETYAPMLDRIGFKKLRWNAGMKLDRGVKKNEWHFSALLEKPMT</sequence>
<accession>A0ACC1Y2J8</accession>
<comment type="caution">
    <text evidence="1">The sequence shown here is derived from an EMBL/GenBank/DDBJ whole genome shotgun (WGS) entry which is preliminary data.</text>
</comment>
<protein>
    <submittedName>
        <fullName evidence="1">S-adenosyl-L-methionine-dependent methyltransferase superfamily protein</fullName>
    </submittedName>
</protein>
<gene>
    <name evidence="1" type="ORF">OWV82_012507</name>
</gene>